<dbReference type="InterPro" id="IPR002347">
    <property type="entry name" value="SDR_fam"/>
</dbReference>
<dbReference type="PRINTS" id="PR00081">
    <property type="entry name" value="GDHRDH"/>
</dbReference>
<dbReference type="SUPFAM" id="SSF51735">
    <property type="entry name" value="NAD(P)-binding Rossmann-fold domains"/>
    <property type="match status" value="1"/>
</dbReference>
<dbReference type="EMBL" id="JAUEDM010000008">
    <property type="protein sequence ID" value="KAK3312980.1"/>
    <property type="molecule type" value="Genomic_DNA"/>
</dbReference>
<dbReference type="PANTHER" id="PTHR42901:SF1">
    <property type="entry name" value="ALCOHOL DEHYDROGENASE"/>
    <property type="match status" value="1"/>
</dbReference>
<dbReference type="InterPro" id="IPR036291">
    <property type="entry name" value="NAD(P)-bd_dom_sf"/>
</dbReference>
<keyword evidence="4" id="KW-1185">Reference proteome</keyword>
<dbReference type="CDD" id="cd05233">
    <property type="entry name" value="SDR_c"/>
    <property type="match status" value="1"/>
</dbReference>
<dbReference type="AlphaFoldDB" id="A0AAE0LZ62"/>
<comment type="caution">
    <text evidence="3">The sequence shown here is derived from an EMBL/GenBank/DDBJ whole genome shotgun (WGS) entry which is preliminary data.</text>
</comment>
<organism evidence="3 4">
    <name type="scientific">Apodospora peruviana</name>
    <dbReference type="NCBI Taxonomy" id="516989"/>
    <lineage>
        <taxon>Eukaryota</taxon>
        <taxon>Fungi</taxon>
        <taxon>Dikarya</taxon>
        <taxon>Ascomycota</taxon>
        <taxon>Pezizomycotina</taxon>
        <taxon>Sordariomycetes</taxon>
        <taxon>Sordariomycetidae</taxon>
        <taxon>Sordariales</taxon>
        <taxon>Lasiosphaeriaceae</taxon>
        <taxon>Apodospora</taxon>
    </lineage>
</organism>
<name>A0AAE0LZ62_9PEZI</name>
<reference evidence="3" key="2">
    <citation type="submission" date="2023-06" db="EMBL/GenBank/DDBJ databases">
        <authorList>
            <consortium name="Lawrence Berkeley National Laboratory"/>
            <person name="Haridas S."/>
            <person name="Hensen N."/>
            <person name="Bonometti L."/>
            <person name="Westerberg I."/>
            <person name="Brannstrom I.O."/>
            <person name="Guillou S."/>
            <person name="Cros-Aarteil S."/>
            <person name="Calhoun S."/>
            <person name="Kuo A."/>
            <person name="Mondo S."/>
            <person name="Pangilinan J."/>
            <person name="Riley R."/>
            <person name="Labutti K."/>
            <person name="Andreopoulos B."/>
            <person name="Lipzen A."/>
            <person name="Chen C."/>
            <person name="Yanf M."/>
            <person name="Daum C."/>
            <person name="Ng V."/>
            <person name="Clum A."/>
            <person name="Steindorff A."/>
            <person name="Ohm R."/>
            <person name="Martin F."/>
            <person name="Silar P."/>
            <person name="Natvig D."/>
            <person name="Lalanne C."/>
            <person name="Gautier V."/>
            <person name="Ament-Velasquez S.L."/>
            <person name="Kruys A."/>
            <person name="Hutchinson M.I."/>
            <person name="Powell A.J."/>
            <person name="Barry K."/>
            <person name="Miller A.N."/>
            <person name="Grigoriev I.V."/>
            <person name="Debuchy R."/>
            <person name="Gladieux P."/>
            <person name="Thoren M.H."/>
            <person name="Johannesson H."/>
        </authorList>
    </citation>
    <scope>NUCLEOTIDE SEQUENCE</scope>
    <source>
        <strain evidence="3">CBS 118394</strain>
    </source>
</reference>
<accession>A0AAE0LZ62</accession>
<evidence type="ECO:0000256" key="1">
    <source>
        <dbReference type="ARBA" id="ARBA00006484"/>
    </source>
</evidence>
<dbReference type="PANTHER" id="PTHR42901">
    <property type="entry name" value="ALCOHOL DEHYDROGENASE"/>
    <property type="match status" value="1"/>
</dbReference>
<proteinExistence type="inferred from homology"/>
<protein>
    <submittedName>
        <fullName evidence="3">Uncharacterized protein</fullName>
    </submittedName>
</protein>
<evidence type="ECO:0000313" key="3">
    <source>
        <dbReference type="EMBL" id="KAK3312980.1"/>
    </source>
</evidence>
<evidence type="ECO:0000256" key="2">
    <source>
        <dbReference type="ARBA" id="ARBA00023002"/>
    </source>
</evidence>
<gene>
    <name evidence="3" type="ORF">B0H66DRAFT_584782</name>
</gene>
<comment type="similarity">
    <text evidence="1">Belongs to the short-chain dehydrogenases/reductases (SDR) family.</text>
</comment>
<evidence type="ECO:0000313" key="4">
    <source>
        <dbReference type="Proteomes" id="UP001283341"/>
    </source>
</evidence>
<keyword evidence="2" id="KW-0560">Oxidoreductase</keyword>
<dbReference type="Proteomes" id="UP001283341">
    <property type="component" value="Unassembled WGS sequence"/>
</dbReference>
<dbReference type="Pfam" id="PF00106">
    <property type="entry name" value="adh_short"/>
    <property type="match status" value="1"/>
</dbReference>
<reference evidence="3" key="1">
    <citation type="journal article" date="2023" name="Mol. Phylogenet. Evol.">
        <title>Genome-scale phylogeny and comparative genomics of the fungal order Sordariales.</title>
        <authorList>
            <person name="Hensen N."/>
            <person name="Bonometti L."/>
            <person name="Westerberg I."/>
            <person name="Brannstrom I.O."/>
            <person name="Guillou S."/>
            <person name="Cros-Aarteil S."/>
            <person name="Calhoun S."/>
            <person name="Haridas S."/>
            <person name="Kuo A."/>
            <person name="Mondo S."/>
            <person name="Pangilinan J."/>
            <person name="Riley R."/>
            <person name="LaButti K."/>
            <person name="Andreopoulos B."/>
            <person name="Lipzen A."/>
            <person name="Chen C."/>
            <person name="Yan M."/>
            <person name="Daum C."/>
            <person name="Ng V."/>
            <person name="Clum A."/>
            <person name="Steindorff A."/>
            <person name="Ohm R.A."/>
            <person name="Martin F."/>
            <person name="Silar P."/>
            <person name="Natvig D.O."/>
            <person name="Lalanne C."/>
            <person name="Gautier V."/>
            <person name="Ament-Velasquez S.L."/>
            <person name="Kruys A."/>
            <person name="Hutchinson M.I."/>
            <person name="Powell A.J."/>
            <person name="Barry K."/>
            <person name="Miller A.N."/>
            <person name="Grigoriev I.V."/>
            <person name="Debuchy R."/>
            <person name="Gladieux P."/>
            <person name="Hiltunen Thoren M."/>
            <person name="Johannesson H."/>
        </authorList>
    </citation>
    <scope>NUCLEOTIDE SEQUENCE</scope>
    <source>
        <strain evidence="3">CBS 118394</strain>
    </source>
</reference>
<dbReference type="GO" id="GO:0016491">
    <property type="term" value="F:oxidoreductase activity"/>
    <property type="evidence" value="ECO:0007669"/>
    <property type="project" value="UniProtKB-KW"/>
</dbReference>
<sequence>MSFVGPSPRPTNGPQAHTWLTSHHDTYTQISPSNFNLNGKSVLVAGASKGIGRTTALRYAMAGCSKIAIGARSDLSPLSQDIKTAANLAGHPEPLVLPLVLDVTSNESVQAAAAAVAEAFSDSLDILIANAGCSERWVPIGETDPLEWWRTFEVNVQGLYLVTRHFLPFVLKSDTKTLICVSSIGAVQVTPGAAAYQVAKLAASRFVEFVDQEYHSQGVIALSVHPGGVATELGKMMPEAYHQFLIDSPELAGDSMVWLGAQRREWLAGRYVHVNWDVEELEARKEEIVEKDLLKFRLVL</sequence>
<dbReference type="Gene3D" id="3.40.50.720">
    <property type="entry name" value="NAD(P)-binding Rossmann-like Domain"/>
    <property type="match status" value="1"/>
</dbReference>